<dbReference type="EMBL" id="JABBZE010000672">
    <property type="protein sequence ID" value="NMU93482.1"/>
    <property type="molecule type" value="Genomic_DNA"/>
</dbReference>
<protein>
    <recommendedName>
        <fullName evidence="4">(d)CMP kinase</fullName>
    </recommendedName>
</protein>
<gene>
    <name evidence="2" type="ORF">HGQ98_29245</name>
</gene>
<evidence type="ECO:0008006" key="4">
    <source>
        <dbReference type="Google" id="ProtNLM"/>
    </source>
</evidence>
<feature type="compositionally biased region" description="Pro residues" evidence="1">
    <location>
        <begin position="84"/>
        <end position="97"/>
    </location>
</feature>
<dbReference type="InterPro" id="IPR027417">
    <property type="entry name" value="P-loop_NTPase"/>
</dbReference>
<sequence>MTSTDPIVTSAAPVITIDGPTAPGKGTVPHRVATAPGCAVLVSRPPYPLPALAAVTHGVDAAPHPARARVAHPPAGRFHRPPRRPSAPDPRPAPPPLRAALLTP</sequence>
<feature type="non-terminal residue" evidence="2">
    <location>
        <position position="104"/>
    </location>
</feature>
<reference evidence="2 3" key="1">
    <citation type="submission" date="2020-04" db="EMBL/GenBank/DDBJ databases">
        <title>Achromobacter ruhlandii genome sequencing and assembly.</title>
        <authorList>
            <person name="Martins R.C.R."/>
            <person name="Perdigao-Neto L.V."/>
            <person name="Levin A.S.S."/>
            <person name="Costa S.F."/>
        </authorList>
    </citation>
    <scope>NUCLEOTIDE SEQUENCE [LARGE SCALE GENOMIC DNA]</scope>
    <source>
        <strain evidence="2 3">9035ralo</strain>
    </source>
</reference>
<dbReference type="Proteomes" id="UP000542405">
    <property type="component" value="Unassembled WGS sequence"/>
</dbReference>
<dbReference type="AlphaFoldDB" id="A0A848NR45"/>
<evidence type="ECO:0000313" key="3">
    <source>
        <dbReference type="Proteomes" id="UP000542405"/>
    </source>
</evidence>
<organism evidence="2 3">
    <name type="scientific">Achromobacter ruhlandii</name>
    <dbReference type="NCBI Taxonomy" id="72557"/>
    <lineage>
        <taxon>Bacteria</taxon>
        <taxon>Pseudomonadati</taxon>
        <taxon>Pseudomonadota</taxon>
        <taxon>Betaproteobacteria</taxon>
        <taxon>Burkholderiales</taxon>
        <taxon>Alcaligenaceae</taxon>
        <taxon>Achromobacter</taxon>
    </lineage>
</organism>
<name>A0A848NR45_9BURK</name>
<evidence type="ECO:0000256" key="1">
    <source>
        <dbReference type="SAM" id="MobiDB-lite"/>
    </source>
</evidence>
<feature type="region of interest" description="Disordered" evidence="1">
    <location>
        <begin position="64"/>
        <end position="104"/>
    </location>
</feature>
<dbReference type="Gene3D" id="3.40.50.300">
    <property type="entry name" value="P-loop containing nucleotide triphosphate hydrolases"/>
    <property type="match status" value="1"/>
</dbReference>
<accession>A0A848NR45</accession>
<proteinExistence type="predicted"/>
<comment type="caution">
    <text evidence="2">The sequence shown here is derived from an EMBL/GenBank/DDBJ whole genome shotgun (WGS) entry which is preliminary data.</text>
</comment>
<evidence type="ECO:0000313" key="2">
    <source>
        <dbReference type="EMBL" id="NMU93482.1"/>
    </source>
</evidence>